<dbReference type="EMBL" id="LS974618">
    <property type="protein sequence ID" value="CAG7895661.1"/>
    <property type="molecule type" value="Genomic_DNA"/>
</dbReference>
<dbReference type="Gramene" id="A02p46130.2_BraZ1">
    <property type="protein sequence ID" value="A02p46130.2_BraZ1.CDS"/>
    <property type="gene ID" value="A02g46130.2_BraZ1"/>
</dbReference>
<evidence type="ECO:0000313" key="2">
    <source>
        <dbReference type="Proteomes" id="UP000694005"/>
    </source>
</evidence>
<protein>
    <submittedName>
        <fullName evidence="1">Uncharacterized protein</fullName>
    </submittedName>
</protein>
<dbReference type="AlphaFoldDB" id="A0A8D9M296"/>
<name>A0A8D9M296_BRACM</name>
<proteinExistence type="predicted"/>
<sequence length="74" mass="8487">FVEGVLQNIRRQIEELERISDVESNALIVDGDEAKYPTISPLKEVVDNIQSQVAKQNQCDRSHRNYIPILSYLS</sequence>
<organism evidence="1 2">
    <name type="scientific">Brassica campestris</name>
    <name type="common">Field mustard</name>
    <dbReference type="NCBI Taxonomy" id="3711"/>
    <lineage>
        <taxon>Eukaryota</taxon>
        <taxon>Viridiplantae</taxon>
        <taxon>Streptophyta</taxon>
        <taxon>Embryophyta</taxon>
        <taxon>Tracheophyta</taxon>
        <taxon>Spermatophyta</taxon>
        <taxon>Magnoliopsida</taxon>
        <taxon>eudicotyledons</taxon>
        <taxon>Gunneridae</taxon>
        <taxon>Pentapetalae</taxon>
        <taxon>rosids</taxon>
        <taxon>malvids</taxon>
        <taxon>Brassicales</taxon>
        <taxon>Brassicaceae</taxon>
        <taxon>Brassiceae</taxon>
        <taxon>Brassica</taxon>
    </lineage>
</organism>
<reference evidence="1 2" key="1">
    <citation type="submission" date="2021-07" db="EMBL/GenBank/DDBJ databases">
        <authorList>
            <consortium name="Genoscope - CEA"/>
            <person name="William W."/>
        </authorList>
    </citation>
    <scope>NUCLEOTIDE SEQUENCE [LARGE SCALE GENOMIC DNA]</scope>
</reference>
<accession>A0A8D9M296</accession>
<dbReference type="Proteomes" id="UP000694005">
    <property type="component" value="Chromosome A02"/>
</dbReference>
<gene>
    <name evidence="1" type="ORF">BRAPAZ1V2_A02P46130.2</name>
</gene>
<evidence type="ECO:0000313" key="1">
    <source>
        <dbReference type="EMBL" id="CAG7895661.1"/>
    </source>
</evidence>
<feature type="non-terminal residue" evidence="1">
    <location>
        <position position="74"/>
    </location>
</feature>